<dbReference type="Pfam" id="PF13474">
    <property type="entry name" value="SnoaL_3"/>
    <property type="match status" value="1"/>
</dbReference>
<comment type="caution">
    <text evidence="2">The sequence shown here is derived from an EMBL/GenBank/DDBJ whole genome shotgun (WGS) entry which is preliminary data.</text>
</comment>
<name>A0A3E0E3Y1_9FLAO</name>
<evidence type="ECO:0000313" key="2">
    <source>
        <dbReference type="EMBL" id="REG92948.1"/>
    </source>
</evidence>
<gene>
    <name evidence="2" type="ORF">C8P67_11444</name>
</gene>
<protein>
    <submittedName>
        <fullName evidence="2">SnoaL-like protein</fullName>
    </submittedName>
</protein>
<dbReference type="Gene3D" id="3.10.450.50">
    <property type="match status" value="1"/>
</dbReference>
<reference evidence="2 3" key="1">
    <citation type="submission" date="2018-08" db="EMBL/GenBank/DDBJ databases">
        <title>Genomic Encyclopedia of Archaeal and Bacterial Type Strains, Phase II (KMG-II): from individual species to whole genera.</title>
        <authorList>
            <person name="Goeker M."/>
        </authorList>
    </citation>
    <scope>NUCLEOTIDE SEQUENCE [LARGE SCALE GENOMIC DNA]</scope>
    <source>
        <strain evidence="2 3">DSM 100880</strain>
    </source>
</reference>
<accession>A0A3E0E3Y1</accession>
<dbReference type="Proteomes" id="UP000257136">
    <property type="component" value="Unassembled WGS sequence"/>
</dbReference>
<feature type="domain" description="SnoaL-like" evidence="1">
    <location>
        <begin position="35"/>
        <end position="148"/>
    </location>
</feature>
<dbReference type="InterPro" id="IPR037401">
    <property type="entry name" value="SnoaL-like"/>
</dbReference>
<dbReference type="SUPFAM" id="SSF54427">
    <property type="entry name" value="NTF2-like"/>
    <property type="match status" value="1"/>
</dbReference>
<dbReference type="InterPro" id="IPR032710">
    <property type="entry name" value="NTF2-like_dom_sf"/>
</dbReference>
<proteinExistence type="predicted"/>
<dbReference type="RefSeq" id="WP_115814692.1">
    <property type="nucleotide sequence ID" value="NZ_QUNI01000014.1"/>
</dbReference>
<dbReference type="EMBL" id="QUNI01000014">
    <property type="protein sequence ID" value="REG92948.1"/>
    <property type="molecule type" value="Genomic_DNA"/>
</dbReference>
<keyword evidence="3" id="KW-1185">Reference proteome</keyword>
<organism evidence="2 3">
    <name type="scientific">Flavobacterium aquicola</name>
    <dbReference type="NCBI Taxonomy" id="1682742"/>
    <lineage>
        <taxon>Bacteria</taxon>
        <taxon>Pseudomonadati</taxon>
        <taxon>Bacteroidota</taxon>
        <taxon>Flavobacteriia</taxon>
        <taxon>Flavobacteriales</taxon>
        <taxon>Flavobacteriaceae</taxon>
        <taxon>Flavobacterium</taxon>
    </lineage>
</organism>
<evidence type="ECO:0000259" key="1">
    <source>
        <dbReference type="Pfam" id="PF13474"/>
    </source>
</evidence>
<dbReference type="AlphaFoldDB" id="A0A3E0E3Y1"/>
<evidence type="ECO:0000313" key="3">
    <source>
        <dbReference type="Proteomes" id="UP000257136"/>
    </source>
</evidence>
<sequence length="174" mass="20051">MRALLLRTLLLSLAVFALVGFNVLQHHQSDEKEQVNRALDAWHKAAAEANFNSYFGMMTDDAIFIGTDPTENWDKKSFQAYAKPYFDKGKAWDFKAIERHIYFDKSGKLAWFDELLNTQMKICRGSGVLVKIGTEWKIKHYVLSMTIPNDNTDEVVKIIAPIEDELLQKIIPKR</sequence>
<dbReference type="OrthoDB" id="271716at2"/>